<keyword evidence="3" id="KW-1185">Reference proteome</keyword>
<proteinExistence type="predicted"/>
<evidence type="ECO:0000313" key="2">
    <source>
        <dbReference type="EMBL" id="TSD14861.1"/>
    </source>
</evidence>
<feature type="compositionally biased region" description="Basic and acidic residues" evidence="1">
    <location>
        <begin position="80"/>
        <end position="93"/>
    </location>
</feature>
<organism evidence="2 3">
    <name type="scientific">Haloglomus irregulare</name>
    <dbReference type="NCBI Taxonomy" id="2234134"/>
    <lineage>
        <taxon>Archaea</taxon>
        <taxon>Methanobacteriati</taxon>
        <taxon>Methanobacteriota</taxon>
        <taxon>Stenosarchaea group</taxon>
        <taxon>Halobacteria</taxon>
        <taxon>Halobacteriales</taxon>
        <taxon>Natronomonadaceae</taxon>
        <taxon>Haloglomus</taxon>
    </lineage>
</organism>
<accession>A0A554NBV1</accession>
<dbReference type="EMBL" id="QMDX01000003">
    <property type="protein sequence ID" value="TSD14861.1"/>
    <property type="molecule type" value="Genomic_DNA"/>
</dbReference>
<dbReference type="RefSeq" id="WP_144261579.1">
    <property type="nucleotide sequence ID" value="NZ_QMDX01000003.1"/>
</dbReference>
<dbReference type="AlphaFoldDB" id="A0A554NBV1"/>
<evidence type="ECO:0000313" key="3">
    <source>
        <dbReference type="Proteomes" id="UP000319894"/>
    </source>
</evidence>
<comment type="caution">
    <text evidence="2">The sequence shown here is derived from an EMBL/GenBank/DDBJ whole genome shotgun (WGS) entry which is preliminary data.</text>
</comment>
<protein>
    <submittedName>
        <fullName evidence="2">Uncharacterized protein</fullName>
    </submittedName>
</protein>
<dbReference type="InterPro" id="IPR057179">
    <property type="entry name" value="DUF7857"/>
</dbReference>
<dbReference type="Pfam" id="PF25256">
    <property type="entry name" value="DUF7857"/>
    <property type="match status" value="1"/>
</dbReference>
<dbReference type="Proteomes" id="UP000319894">
    <property type="component" value="Unassembled WGS sequence"/>
</dbReference>
<feature type="region of interest" description="Disordered" evidence="1">
    <location>
        <begin position="33"/>
        <end position="119"/>
    </location>
</feature>
<evidence type="ECO:0000256" key="1">
    <source>
        <dbReference type="SAM" id="MobiDB-lite"/>
    </source>
</evidence>
<sequence>MPTLDCETDHRDGLTLVECVVHNDTADRRRVRLTNHLDGPVRSPSGGPGPDWTDGTASCTLAPGEHAAVGYASPAPPREPAVELDHAVLERGDPTAVDTPVPAPSPPGEPPLRGDGTGVALPPAVEAWLSALEGRVAAVEDERRERTGHPTALVDGETLAALERRAAVLGERLATAREGAERA</sequence>
<reference evidence="2 3" key="1">
    <citation type="submission" date="2018-06" db="EMBL/GenBank/DDBJ databases">
        <title>Natronomonas sp. F16-60 a new haloarchaeon isolated from a solar saltern of Isla Cristina, Huelva, Spain.</title>
        <authorList>
            <person name="Duran-Viseras A."/>
            <person name="Sanchez-Porro C."/>
            <person name="Ventosa A."/>
        </authorList>
    </citation>
    <scope>NUCLEOTIDE SEQUENCE [LARGE SCALE GENOMIC DNA]</scope>
    <source>
        <strain evidence="2 3">F16-60</strain>
    </source>
</reference>
<gene>
    <name evidence="2" type="ORF">DP107_07855</name>
</gene>
<dbReference type="OrthoDB" id="193731at2157"/>
<dbReference type="InParanoid" id="A0A554NBV1"/>
<name>A0A554NBV1_9EURY</name>
<feature type="compositionally biased region" description="Pro residues" evidence="1">
    <location>
        <begin position="101"/>
        <end position="110"/>
    </location>
</feature>